<dbReference type="InParanoid" id="A0A1B7N0H0"/>
<dbReference type="InterPro" id="IPR015943">
    <property type="entry name" value="WD40/YVTN_repeat-like_dom_sf"/>
</dbReference>
<keyword evidence="2" id="KW-1185">Reference proteome</keyword>
<accession>A0A1B7N0H0</accession>
<dbReference type="AlphaFoldDB" id="A0A1B7N0H0"/>
<proteinExistence type="predicted"/>
<name>A0A1B7N0H0_9AGAM</name>
<dbReference type="InterPro" id="IPR036322">
    <property type="entry name" value="WD40_repeat_dom_sf"/>
</dbReference>
<dbReference type="OrthoDB" id="2660687at2759"/>
<dbReference type="Proteomes" id="UP000092154">
    <property type="component" value="Unassembled WGS sequence"/>
</dbReference>
<sequence>MSLTWTLHDKRLLSGSQFDPTIRNWDTSTWKQVSNPRRGHTGYINAITVNFTDTLVATATYTQSYSPLATLRSTNHRHIQVFPTSVLCHLVRGWQIRLLSGGEDMKMWEWAVPKDAIWRGAKVQVSEASLPSFAVSSLSYSSFRTTHARVLPDTSRCRMDCSSSFCQRI</sequence>
<evidence type="ECO:0000313" key="2">
    <source>
        <dbReference type="Proteomes" id="UP000092154"/>
    </source>
</evidence>
<dbReference type="Gene3D" id="2.130.10.10">
    <property type="entry name" value="YVTN repeat-like/Quinoprotein amine dehydrogenase"/>
    <property type="match status" value="1"/>
</dbReference>
<dbReference type="EMBL" id="KV448300">
    <property type="protein sequence ID" value="OAX38347.1"/>
    <property type="molecule type" value="Genomic_DNA"/>
</dbReference>
<protein>
    <recommendedName>
        <fullName evidence="3">WD40 repeat-like protein</fullName>
    </recommendedName>
</protein>
<organism evidence="1 2">
    <name type="scientific">Rhizopogon vinicolor AM-OR11-026</name>
    <dbReference type="NCBI Taxonomy" id="1314800"/>
    <lineage>
        <taxon>Eukaryota</taxon>
        <taxon>Fungi</taxon>
        <taxon>Dikarya</taxon>
        <taxon>Basidiomycota</taxon>
        <taxon>Agaricomycotina</taxon>
        <taxon>Agaricomycetes</taxon>
        <taxon>Agaricomycetidae</taxon>
        <taxon>Boletales</taxon>
        <taxon>Suillineae</taxon>
        <taxon>Rhizopogonaceae</taxon>
        <taxon>Rhizopogon</taxon>
    </lineage>
</organism>
<reference evidence="1 2" key="1">
    <citation type="submission" date="2016-06" db="EMBL/GenBank/DDBJ databases">
        <title>Comparative genomics of the ectomycorrhizal sister species Rhizopogon vinicolor and Rhizopogon vesiculosus (Basidiomycota: Boletales) reveals a divergence of the mating type B locus.</title>
        <authorList>
            <consortium name="DOE Joint Genome Institute"/>
            <person name="Mujic A.B."/>
            <person name="Kuo A."/>
            <person name="Tritt A."/>
            <person name="Lipzen A."/>
            <person name="Chen C."/>
            <person name="Johnson J."/>
            <person name="Sharma A."/>
            <person name="Barry K."/>
            <person name="Grigoriev I.V."/>
            <person name="Spatafora J.W."/>
        </authorList>
    </citation>
    <scope>NUCLEOTIDE SEQUENCE [LARGE SCALE GENOMIC DNA]</scope>
    <source>
        <strain evidence="1 2">AM-OR11-026</strain>
    </source>
</reference>
<dbReference type="SUPFAM" id="SSF50978">
    <property type="entry name" value="WD40 repeat-like"/>
    <property type="match status" value="1"/>
</dbReference>
<evidence type="ECO:0008006" key="3">
    <source>
        <dbReference type="Google" id="ProtNLM"/>
    </source>
</evidence>
<evidence type="ECO:0000313" key="1">
    <source>
        <dbReference type="EMBL" id="OAX38347.1"/>
    </source>
</evidence>
<gene>
    <name evidence="1" type="ORF">K503DRAFT_166534</name>
</gene>